<dbReference type="PANTHER" id="PTHR30086:SF20">
    <property type="entry name" value="ARGININE EXPORTER PROTEIN ARGO-RELATED"/>
    <property type="match status" value="1"/>
</dbReference>
<keyword evidence="2" id="KW-1003">Cell membrane</keyword>
<reference evidence="7" key="1">
    <citation type="submission" date="2022-08" db="EMBL/GenBank/DDBJ databases">
        <title>Chelativorans sichuanense sp. nov., a paraffin oil-degrading bacterium isolated from a mixture of oil-based drill cuttings and paddy soil.</title>
        <authorList>
            <person name="Yu J."/>
            <person name="Liu H."/>
            <person name="Chen Q."/>
        </authorList>
    </citation>
    <scope>NUCLEOTIDE SEQUENCE</scope>
    <source>
        <strain evidence="7">SCAU 2101</strain>
    </source>
</reference>
<dbReference type="Proteomes" id="UP001149009">
    <property type="component" value="Unassembled WGS sequence"/>
</dbReference>
<proteinExistence type="predicted"/>
<keyword evidence="5 6" id="KW-0472">Membrane</keyword>
<dbReference type="AlphaFoldDB" id="A0A9X2X6C1"/>
<keyword evidence="4 6" id="KW-1133">Transmembrane helix</keyword>
<sequence>MSTELWLTFIIASLPVHFSPGPNNVLAFSRSLTHGYKAAHLASLGRYPAYLLIFLAAGSGLSLLLAASPVAFASLKWGGALYLAWAGYRLLRSAGTEMGIGKGPRREPLSLYQFMRAEFLVAIMNPKAILFATAFYAQFVTPGQAGFARQFAQMVAVSLTLEWIAAGCFCLLGAGMAGAAQRTGLLAWITRGLGAILVGFGLLLAAS</sequence>
<evidence type="ECO:0000256" key="3">
    <source>
        <dbReference type="ARBA" id="ARBA00022692"/>
    </source>
</evidence>
<evidence type="ECO:0000256" key="2">
    <source>
        <dbReference type="ARBA" id="ARBA00022475"/>
    </source>
</evidence>
<evidence type="ECO:0000256" key="1">
    <source>
        <dbReference type="ARBA" id="ARBA00004651"/>
    </source>
</evidence>
<evidence type="ECO:0000256" key="4">
    <source>
        <dbReference type="ARBA" id="ARBA00022989"/>
    </source>
</evidence>
<feature type="transmembrane region" description="Helical" evidence="6">
    <location>
        <begin position="51"/>
        <end position="75"/>
    </location>
</feature>
<feature type="transmembrane region" description="Helical" evidence="6">
    <location>
        <begin position="119"/>
        <end position="139"/>
    </location>
</feature>
<evidence type="ECO:0000256" key="5">
    <source>
        <dbReference type="ARBA" id="ARBA00023136"/>
    </source>
</evidence>
<comment type="subcellular location">
    <subcellularLocation>
        <location evidence="1">Cell membrane</location>
        <topology evidence="1">Multi-pass membrane protein</topology>
    </subcellularLocation>
</comment>
<dbReference type="EMBL" id="JAODNV010000005">
    <property type="protein sequence ID" value="MCT8989398.1"/>
    <property type="molecule type" value="Genomic_DNA"/>
</dbReference>
<protein>
    <submittedName>
        <fullName evidence="7">LysE family translocator</fullName>
    </submittedName>
</protein>
<dbReference type="PANTHER" id="PTHR30086">
    <property type="entry name" value="ARGININE EXPORTER PROTEIN ARGO"/>
    <property type="match status" value="1"/>
</dbReference>
<keyword evidence="3 6" id="KW-0812">Transmembrane</keyword>
<name>A0A9X2X6C1_9HYPH</name>
<gene>
    <name evidence="7" type="ORF">NYR54_03670</name>
</gene>
<accession>A0A9X2X6C1</accession>
<dbReference type="Pfam" id="PF01810">
    <property type="entry name" value="LysE"/>
    <property type="match status" value="1"/>
</dbReference>
<dbReference type="InterPro" id="IPR001123">
    <property type="entry name" value="LeuE-type"/>
</dbReference>
<evidence type="ECO:0000313" key="7">
    <source>
        <dbReference type="EMBL" id="MCT8989398.1"/>
    </source>
</evidence>
<feature type="transmembrane region" description="Helical" evidence="6">
    <location>
        <begin position="185"/>
        <end position="206"/>
    </location>
</feature>
<feature type="transmembrane region" description="Helical" evidence="6">
    <location>
        <begin position="151"/>
        <end position="173"/>
    </location>
</feature>
<comment type="caution">
    <text evidence="7">The sequence shown here is derived from an EMBL/GenBank/DDBJ whole genome shotgun (WGS) entry which is preliminary data.</text>
</comment>
<dbReference type="GO" id="GO:0005886">
    <property type="term" value="C:plasma membrane"/>
    <property type="evidence" value="ECO:0007669"/>
    <property type="project" value="UniProtKB-SubCell"/>
</dbReference>
<keyword evidence="8" id="KW-1185">Reference proteome</keyword>
<dbReference type="PIRSF" id="PIRSF006324">
    <property type="entry name" value="LeuE"/>
    <property type="match status" value="1"/>
</dbReference>
<organism evidence="7 8">
    <name type="scientific">Chelativorans petroleitrophicus</name>
    <dbReference type="NCBI Taxonomy" id="2975484"/>
    <lineage>
        <taxon>Bacteria</taxon>
        <taxon>Pseudomonadati</taxon>
        <taxon>Pseudomonadota</taxon>
        <taxon>Alphaproteobacteria</taxon>
        <taxon>Hyphomicrobiales</taxon>
        <taxon>Phyllobacteriaceae</taxon>
        <taxon>Chelativorans</taxon>
    </lineage>
</organism>
<evidence type="ECO:0000256" key="6">
    <source>
        <dbReference type="SAM" id="Phobius"/>
    </source>
</evidence>
<dbReference type="GO" id="GO:0015171">
    <property type="term" value="F:amino acid transmembrane transporter activity"/>
    <property type="evidence" value="ECO:0007669"/>
    <property type="project" value="TreeGrafter"/>
</dbReference>
<dbReference type="RefSeq" id="WP_261514142.1">
    <property type="nucleotide sequence ID" value="NZ_JAODNV010000005.1"/>
</dbReference>
<evidence type="ECO:0000313" key="8">
    <source>
        <dbReference type="Proteomes" id="UP001149009"/>
    </source>
</evidence>